<keyword evidence="5" id="KW-0963">Cytoplasm</keyword>
<sequence>MSMLKVGIAGASGYGGGELLRLLLFHPKVQVVHLAGDNRAGELVESVFPHLPFSSRMEKHPIDEPWKDIDILFTALPAGESGKLARLYRDRDVHIIDLGPDFRFRSHQRFSEVYKMPHPYPEGLSEATYSLVEWNRKTIKNSRILACPGCYPTGTLMGLLPFVREGLLKKGSHIFVDGKSGVSGAGRGLTLDTHFSEIAESMKSYRPFSHRHGPEMEEAIECLAGSRMEILFVPHLIPVNRGLLSSLYFTLEKEWKEEDVWKVMKKYYQNEKGVCLTEKPPSTTMVRGTNRTAISLRVNGSAAFVETAIDNLVKGAAGQAIQSMNVIQGWEEMEGLPTIGAFP</sequence>
<dbReference type="GO" id="GO:0005737">
    <property type="term" value="C:cytoplasm"/>
    <property type="evidence" value="ECO:0007669"/>
    <property type="project" value="UniProtKB-SubCell"/>
</dbReference>
<keyword evidence="4 5" id="KW-0560">Oxidoreductase</keyword>
<comment type="subcellular location">
    <subcellularLocation>
        <location evidence="5">Cytoplasm</location>
    </subcellularLocation>
</comment>
<dbReference type="AlphaFoldDB" id="A0A2I2MJY9"/>
<evidence type="ECO:0000256" key="3">
    <source>
        <dbReference type="ARBA" id="ARBA00022857"/>
    </source>
</evidence>
<name>A0A2I2MJY9_9BACT</name>
<evidence type="ECO:0000256" key="1">
    <source>
        <dbReference type="ARBA" id="ARBA00022571"/>
    </source>
</evidence>
<dbReference type="EMBL" id="LT966316">
    <property type="protein sequence ID" value="SOU93736.1"/>
    <property type="molecule type" value="Genomic_DNA"/>
</dbReference>
<dbReference type="Gene3D" id="3.40.50.720">
    <property type="entry name" value="NAD(P)-binding Rossmann-like Domain"/>
    <property type="match status" value="1"/>
</dbReference>
<keyword evidence="2 5" id="KW-0028">Amino-acid biosynthesis</keyword>
<dbReference type="Gene3D" id="3.30.360.10">
    <property type="entry name" value="Dihydrodipicolinate Reductase, domain 2"/>
    <property type="match status" value="1"/>
</dbReference>
<dbReference type="SMART" id="SM00859">
    <property type="entry name" value="Semialdhyde_dh"/>
    <property type="match status" value="1"/>
</dbReference>
<dbReference type="GO" id="GO:0006526">
    <property type="term" value="P:L-arginine biosynthetic process"/>
    <property type="evidence" value="ECO:0007669"/>
    <property type="project" value="UniProtKB-UniRule"/>
</dbReference>
<evidence type="ECO:0000256" key="5">
    <source>
        <dbReference type="HAMAP-Rule" id="MF_00150"/>
    </source>
</evidence>
<dbReference type="HAMAP" id="MF_00150">
    <property type="entry name" value="ArgC_type1"/>
    <property type="match status" value="1"/>
</dbReference>
<dbReference type="NCBIfam" id="TIGR01850">
    <property type="entry name" value="argC"/>
    <property type="match status" value="1"/>
</dbReference>
<dbReference type="GO" id="GO:0070401">
    <property type="term" value="F:NADP+ binding"/>
    <property type="evidence" value="ECO:0007669"/>
    <property type="project" value="InterPro"/>
</dbReference>
<dbReference type="InterPro" id="IPR050085">
    <property type="entry name" value="AGPR"/>
</dbReference>
<dbReference type="GO" id="GO:0051287">
    <property type="term" value="F:NAD binding"/>
    <property type="evidence" value="ECO:0007669"/>
    <property type="project" value="InterPro"/>
</dbReference>
<dbReference type="SUPFAM" id="SSF55347">
    <property type="entry name" value="Glyceraldehyde-3-phosphate dehydrogenase-like, C-terminal domain"/>
    <property type="match status" value="1"/>
</dbReference>
<dbReference type="GO" id="GO:0003942">
    <property type="term" value="F:N-acetyl-gamma-glutamyl-phosphate reductase activity"/>
    <property type="evidence" value="ECO:0007669"/>
    <property type="project" value="UniProtKB-UniRule"/>
</dbReference>
<reference evidence="8" key="1">
    <citation type="submission" date="2017-12" db="EMBL/GenBank/DDBJ databases">
        <authorList>
            <consortium name="SysMetEx"/>
        </authorList>
    </citation>
    <scope>NUCLEOTIDE SEQUENCE</scope>
    <source>
        <strain evidence="8">Pb_238</strain>
    </source>
</reference>
<dbReference type="EC" id="1.2.1.38" evidence="5"/>
<dbReference type="InterPro" id="IPR023013">
    <property type="entry name" value="AGPR_AS"/>
</dbReference>
<comment type="catalytic activity">
    <reaction evidence="5">
        <text>N-acetyl-L-glutamate 5-semialdehyde + phosphate + NADP(+) = N-acetyl-L-glutamyl 5-phosphate + NADPH + H(+)</text>
        <dbReference type="Rhea" id="RHEA:21588"/>
        <dbReference type="ChEBI" id="CHEBI:15378"/>
        <dbReference type="ChEBI" id="CHEBI:29123"/>
        <dbReference type="ChEBI" id="CHEBI:43474"/>
        <dbReference type="ChEBI" id="CHEBI:57783"/>
        <dbReference type="ChEBI" id="CHEBI:57936"/>
        <dbReference type="ChEBI" id="CHEBI:58349"/>
        <dbReference type="EC" id="1.2.1.38"/>
    </reaction>
</comment>
<dbReference type="CDD" id="cd17895">
    <property type="entry name" value="AGPR_1_N"/>
    <property type="match status" value="1"/>
</dbReference>
<evidence type="ECO:0000256" key="4">
    <source>
        <dbReference type="ARBA" id="ARBA00023002"/>
    </source>
</evidence>
<evidence type="ECO:0000259" key="7">
    <source>
        <dbReference type="SMART" id="SM00859"/>
    </source>
</evidence>
<dbReference type="Pfam" id="PF22698">
    <property type="entry name" value="Semialdhyde_dhC_1"/>
    <property type="match status" value="1"/>
</dbReference>
<proteinExistence type="inferred from homology"/>
<dbReference type="PANTHER" id="PTHR32338:SF10">
    <property type="entry name" value="N-ACETYL-GAMMA-GLUTAMYL-PHOSPHATE REDUCTASE, CHLOROPLASTIC-RELATED"/>
    <property type="match status" value="1"/>
</dbReference>
<dbReference type="CDD" id="cd23934">
    <property type="entry name" value="AGPR_1_C"/>
    <property type="match status" value="1"/>
</dbReference>
<gene>
    <name evidence="5 8" type="primary">argC</name>
    <name evidence="8" type="ORF">LFTS_02392</name>
</gene>
<dbReference type="PROSITE" id="PS01224">
    <property type="entry name" value="ARGC"/>
    <property type="match status" value="1"/>
</dbReference>
<dbReference type="InterPro" id="IPR058924">
    <property type="entry name" value="AGPR_dimerisation_dom"/>
</dbReference>
<feature type="domain" description="Semialdehyde dehydrogenase NAD-binding" evidence="7">
    <location>
        <begin position="5"/>
        <end position="142"/>
    </location>
</feature>
<feature type="active site" evidence="5 6">
    <location>
        <position position="150"/>
    </location>
</feature>
<keyword evidence="1 5" id="KW-0055">Arginine biosynthesis</keyword>
<evidence type="ECO:0000256" key="6">
    <source>
        <dbReference type="PROSITE-ProRule" id="PRU10010"/>
    </source>
</evidence>
<dbReference type="SUPFAM" id="SSF51735">
    <property type="entry name" value="NAD(P)-binding Rossmann-fold domains"/>
    <property type="match status" value="1"/>
</dbReference>
<organism evidence="8">
    <name type="scientific">Leptospirillum ferriphilum</name>
    <dbReference type="NCBI Taxonomy" id="178606"/>
    <lineage>
        <taxon>Bacteria</taxon>
        <taxon>Pseudomonadati</taxon>
        <taxon>Nitrospirota</taxon>
        <taxon>Nitrospiria</taxon>
        <taxon>Nitrospirales</taxon>
        <taxon>Nitrospiraceae</taxon>
        <taxon>Leptospirillum</taxon>
    </lineage>
</organism>
<keyword evidence="3 5" id="KW-0521">NADP</keyword>
<dbReference type="InterPro" id="IPR000534">
    <property type="entry name" value="Semialdehyde_DH_NAD-bd"/>
</dbReference>
<dbReference type="Pfam" id="PF01118">
    <property type="entry name" value="Semialdhyde_dh"/>
    <property type="match status" value="1"/>
</dbReference>
<comment type="similarity">
    <text evidence="5">Belongs to the NAGSA dehydrogenase family. Type 1 subfamily.</text>
</comment>
<dbReference type="InterPro" id="IPR036291">
    <property type="entry name" value="NAD(P)-bd_dom_sf"/>
</dbReference>
<evidence type="ECO:0000313" key="8">
    <source>
        <dbReference type="EMBL" id="SOU93736.1"/>
    </source>
</evidence>
<protein>
    <recommendedName>
        <fullName evidence="5">N-acetyl-gamma-glutamyl-phosphate reductase</fullName>
        <shortName evidence="5">AGPR</shortName>
        <ecNumber evidence="5">1.2.1.38</ecNumber>
    </recommendedName>
    <alternativeName>
        <fullName evidence="5">N-acetyl-glutamate semialdehyde dehydrogenase</fullName>
        <shortName evidence="5">NAGSA dehydrogenase</shortName>
    </alternativeName>
</protein>
<dbReference type="UniPathway" id="UPA00068">
    <property type="reaction ID" value="UER00108"/>
</dbReference>
<evidence type="ECO:0000256" key="2">
    <source>
        <dbReference type="ARBA" id="ARBA00022605"/>
    </source>
</evidence>
<comment type="function">
    <text evidence="5">Catalyzes the NADPH-dependent reduction of N-acetyl-5-glutamyl phosphate to yield N-acetyl-L-glutamate 5-semialdehyde.</text>
</comment>
<comment type="pathway">
    <text evidence="5">Amino-acid biosynthesis; L-arginine biosynthesis; N(2)-acetyl-L-ornithine from L-glutamate: step 3/4.</text>
</comment>
<accession>A0A2I2MJY9</accession>
<dbReference type="InterPro" id="IPR000706">
    <property type="entry name" value="AGPR_type-1"/>
</dbReference>
<dbReference type="PANTHER" id="PTHR32338">
    <property type="entry name" value="N-ACETYL-GAMMA-GLUTAMYL-PHOSPHATE REDUCTASE, CHLOROPLASTIC-RELATED-RELATED"/>
    <property type="match status" value="1"/>
</dbReference>